<organism evidence="3">
    <name type="scientific">Stegastes partitus</name>
    <name type="common">bicolor damselfish</name>
    <dbReference type="NCBI Taxonomy" id="144197"/>
    <lineage>
        <taxon>Eukaryota</taxon>
        <taxon>Metazoa</taxon>
        <taxon>Chordata</taxon>
        <taxon>Craniata</taxon>
        <taxon>Vertebrata</taxon>
        <taxon>Euteleostomi</taxon>
        <taxon>Actinopterygii</taxon>
        <taxon>Neopterygii</taxon>
        <taxon>Teleostei</taxon>
        <taxon>Neoteleostei</taxon>
        <taxon>Acanthomorphata</taxon>
        <taxon>Ovalentaria</taxon>
        <taxon>Pomacentridae</taxon>
        <taxon>Stegastes</taxon>
    </lineage>
</organism>
<reference evidence="3" key="1">
    <citation type="submission" date="2023-09" db="UniProtKB">
        <authorList>
            <consortium name="Ensembl"/>
        </authorList>
    </citation>
    <scope>IDENTIFICATION</scope>
</reference>
<name>A0A3B5A941_9TELE</name>
<sequence>SFKIFPADWTDCLLCRLSGSVPDCDLQPHGTITQFHFVNLKKNWTEAQRYCREKFIDLANIQSQASNTEARQVATGYQYVWIGLYNGAWKWSQEGTKVESFVLYQAAGNWGSKGCAALRVDGRWKDEGCETQRRFICYSKSVCIIC</sequence>
<dbReference type="InterPro" id="IPR016186">
    <property type="entry name" value="C-type_lectin-like/link_sf"/>
</dbReference>
<dbReference type="InterPro" id="IPR018378">
    <property type="entry name" value="C-type_lectin_CS"/>
</dbReference>
<dbReference type="PANTHER" id="PTHR45784">
    <property type="entry name" value="C-TYPE LECTIN DOMAIN FAMILY 20 MEMBER A-RELATED"/>
    <property type="match status" value="1"/>
</dbReference>
<evidence type="ECO:0000313" key="3">
    <source>
        <dbReference type="Ensembl" id="ENSSPAP00000014419.1"/>
    </source>
</evidence>
<dbReference type="AlphaFoldDB" id="A0A3B5A941"/>
<evidence type="ECO:0000259" key="2">
    <source>
        <dbReference type="PROSITE" id="PS50041"/>
    </source>
</evidence>
<feature type="domain" description="C-type lectin" evidence="2">
    <location>
        <begin position="35"/>
        <end position="138"/>
    </location>
</feature>
<dbReference type="InterPro" id="IPR001304">
    <property type="entry name" value="C-type_lectin-like"/>
</dbReference>
<protein>
    <recommendedName>
        <fullName evidence="2">C-type lectin domain-containing protein</fullName>
    </recommendedName>
</protein>
<dbReference type="PANTHER" id="PTHR45784:SF3">
    <property type="entry name" value="C-TYPE LECTIN DOMAIN FAMILY 4 MEMBER K-LIKE-RELATED"/>
    <property type="match status" value="1"/>
</dbReference>
<dbReference type="InterPro" id="IPR016187">
    <property type="entry name" value="CTDL_fold"/>
</dbReference>
<evidence type="ECO:0000256" key="1">
    <source>
        <dbReference type="ARBA" id="ARBA00023157"/>
    </source>
</evidence>
<dbReference type="Ensembl" id="ENSSPAT00000014660.1">
    <property type="protein sequence ID" value="ENSSPAP00000014419.1"/>
    <property type="gene ID" value="ENSSPAG00000010900.1"/>
</dbReference>
<dbReference type="Pfam" id="PF00059">
    <property type="entry name" value="Lectin_C"/>
    <property type="match status" value="1"/>
</dbReference>
<dbReference type="GeneTree" id="ENSGT01110000267414"/>
<proteinExistence type="predicted"/>
<dbReference type="Gene3D" id="3.10.100.10">
    <property type="entry name" value="Mannose-Binding Protein A, subunit A"/>
    <property type="match status" value="1"/>
</dbReference>
<keyword evidence="1" id="KW-1015">Disulfide bond</keyword>
<dbReference type="SMART" id="SM00034">
    <property type="entry name" value="CLECT"/>
    <property type="match status" value="1"/>
</dbReference>
<accession>A0A3B5A941</accession>
<dbReference type="STRING" id="144197.ENSSPAP00000014419"/>
<dbReference type="PROSITE" id="PS00615">
    <property type="entry name" value="C_TYPE_LECTIN_1"/>
    <property type="match status" value="1"/>
</dbReference>
<dbReference type="PROSITE" id="PS50041">
    <property type="entry name" value="C_TYPE_LECTIN_2"/>
    <property type="match status" value="1"/>
</dbReference>
<dbReference type="SUPFAM" id="SSF56436">
    <property type="entry name" value="C-type lectin-like"/>
    <property type="match status" value="1"/>
</dbReference>